<evidence type="ECO:0000256" key="2">
    <source>
        <dbReference type="SAM" id="SignalP"/>
    </source>
</evidence>
<keyword evidence="4" id="KW-1185">Reference proteome</keyword>
<evidence type="ECO:0000313" key="3">
    <source>
        <dbReference type="EMBL" id="GLB38689.1"/>
    </source>
</evidence>
<feature type="signal peptide" evidence="2">
    <location>
        <begin position="1"/>
        <end position="20"/>
    </location>
</feature>
<feature type="region of interest" description="Disordered" evidence="1">
    <location>
        <begin position="85"/>
        <end position="110"/>
    </location>
</feature>
<reference evidence="3" key="1">
    <citation type="submission" date="2022-07" db="EMBL/GenBank/DDBJ databases">
        <title>The genome of Lyophyllum shimeji provides insight into the initial evolution of ectomycorrhizal fungal genome.</title>
        <authorList>
            <person name="Kobayashi Y."/>
            <person name="Shibata T."/>
            <person name="Hirakawa H."/>
            <person name="Shigenobu S."/>
            <person name="Nishiyama T."/>
            <person name="Yamada A."/>
            <person name="Hasebe M."/>
            <person name="Kawaguchi M."/>
        </authorList>
    </citation>
    <scope>NUCLEOTIDE SEQUENCE</scope>
    <source>
        <strain evidence="3">AT787</strain>
    </source>
</reference>
<organism evidence="3 4">
    <name type="scientific">Lyophyllum shimeji</name>
    <name type="common">Hon-shimeji</name>
    <name type="synonym">Tricholoma shimeji</name>
    <dbReference type="NCBI Taxonomy" id="47721"/>
    <lineage>
        <taxon>Eukaryota</taxon>
        <taxon>Fungi</taxon>
        <taxon>Dikarya</taxon>
        <taxon>Basidiomycota</taxon>
        <taxon>Agaricomycotina</taxon>
        <taxon>Agaricomycetes</taxon>
        <taxon>Agaricomycetidae</taxon>
        <taxon>Agaricales</taxon>
        <taxon>Tricholomatineae</taxon>
        <taxon>Lyophyllaceae</taxon>
        <taxon>Lyophyllum</taxon>
    </lineage>
</organism>
<feature type="compositionally biased region" description="Low complexity" evidence="1">
    <location>
        <begin position="85"/>
        <end position="104"/>
    </location>
</feature>
<comment type="caution">
    <text evidence="3">The sequence shown here is derived from an EMBL/GenBank/DDBJ whole genome shotgun (WGS) entry which is preliminary data.</text>
</comment>
<evidence type="ECO:0000256" key="1">
    <source>
        <dbReference type="SAM" id="MobiDB-lite"/>
    </source>
</evidence>
<name>A0A9P3PNH5_LYOSH</name>
<evidence type="ECO:0000313" key="4">
    <source>
        <dbReference type="Proteomes" id="UP001063166"/>
    </source>
</evidence>
<feature type="chain" id="PRO_5040121347" evidence="2">
    <location>
        <begin position="21"/>
        <end position="110"/>
    </location>
</feature>
<dbReference type="Proteomes" id="UP001063166">
    <property type="component" value="Unassembled WGS sequence"/>
</dbReference>
<dbReference type="EMBL" id="BRPK01000005">
    <property type="protein sequence ID" value="GLB38689.1"/>
    <property type="molecule type" value="Genomic_DNA"/>
</dbReference>
<proteinExistence type="predicted"/>
<dbReference type="AlphaFoldDB" id="A0A9P3PNH5"/>
<gene>
    <name evidence="3" type="ORF">LshimejAT787_0505540</name>
</gene>
<keyword evidence="2" id="KW-0732">Signal</keyword>
<accession>A0A9P3PNH5</accession>
<sequence>MKFFAAVVTSLVAFAGIAAAVEPKVQAPSDLAKRVHYFVTPTILLCSLLANHRPATTTRPARSTPSLKANTAVLTGPTALARRATSTNAVPTAAANTAAAPAATKRLGRL</sequence>
<protein>
    <submittedName>
        <fullName evidence="3">Uncharacterized protein</fullName>
    </submittedName>
</protein>